<dbReference type="RefSeq" id="WP_244712347.1">
    <property type="nucleotide sequence ID" value="NZ_CP095073.1"/>
</dbReference>
<keyword evidence="3" id="KW-1185">Reference proteome</keyword>
<keyword evidence="2" id="KW-0238">DNA-binding</keyword>
<dbReference type="InterPro" id="IPR037914">
    <property type="entry name" value="SpoVT-AbrB_sf"/>
</dbReference>
<dbReference type="Proteomes" id="UP000831787">
    <property type="component" value="Chromosome"/>
</dbReference>
<name>A0ABY4EM88_9BACI</name>
<dbReference type="Pfam" id="PF04014">
    <property type="entry name" value="MazE_antitoxin"/>
    <property type="match status" value="1"/>
</dbReference>
<evidence type="ECO:0000313" key="2">
    <source>
        <dbReference type="EMBL" id="UOQ45564.1"/>
    </source>
</evidence>
<dbReference type="InterPro" id="IPR007159">
    <property type="entry name" value="SpoVT-AbrB_dom"/>
</dbReference>
<feature type="domain" description="SpoVT-AbrB" evidence="1">
    <location>
        <begin position="5"/>
        <end position="50"/>
    </location>
</feature>
<proteinExistence type="predicted"/>
<accession>A0ABY4EM88</accession>
<sequence>MSKVEKWGEDLAIRLPEEILKELGVKEGDHVYLSVRGKDMEIAAKRKKYSVEELVSRITEENKHEEIDWGKPEGKEFW</sequence>
<organism evidence="2 3">
    <name type="scientific">Halobacillus salinarum</name>
    <dbReference type="NCBI Taxonomy" id="2932257"/>
    <lineage>
        <taxon>Bacteria</taxon>
        <taxon>Bacillati</taxon>
        <taxon>Bacillota</taxon>
        <taxon>Bacilli</taxon>
        <taxon>Bacillales</taxon>
        <taxon>Bacillaceae</taxon>
        <taxon>Halobacillus</taxon>
    </lineage>
</organism>
<dbReference type="EMBL" id="CP095073">
    <property type="protein sequence ID" value="UOQ45564.1"/>
    <property type="molecule type" value="Genomic_DNA"/>
</dbReference>
<dbReference type="GO" id="GO:0003677">
    <property type="term" value="F:DNA binding"/>
    <property type="evidence" value="ECO:0007669"/>
    <property type="project" value="UniProtKB-KW"/>
</dbReference>
<dbReference type="InterPro" id="IPR039052">
    <property type="entry name" value="Antitox_PemI-like"/>
</dbReference>
<dbReference type="PANTHER" id="PTHR40516">
    <property type="entry name" value="ANTITOXIN CHPS-RELATED"/>
    <property type="match status" value="1"/>
</dbReference>
<dbReference type="Gene3D" id="2.10.260.10">
    <property type="match status" value="1"/>
</dbReference>
<evidence type="ECO:0000313" key="3">
    <source>
        <dbReference type="Proteomes" id="UP000831787"/>
    </source>
</evidence>
<evidence type="ECO:0000259" key="1">
    <source>
        <dbReference type="SMART" id="SM00966"/>
    </source>
</evidence>
<dbReference type="SMART" id="SM00966">
    <property type="entry name" value="SpoVT_AbrB"/>
    <property type="match status" value="1"/>
</dbReference>
<gene>
    <name evidence="2" type="ORF">MUN89_06370</name>
</gene>
<dbReference type="PANTHER" id="PTHR40516:SF1">
    <property type="entry name" value="ANTITOXIN CHPS-RELATED"/>
    <property type="match status" value="1"/>
</dbReference>
<reference evidence="2 3" key="1">
    <citation type="submission" date="2022-04" db="EMBL/GenBank/DDBJ databases">
        <title>Halobacillus sp. isolated from saltern.</title>
        <authorList>
            <person name="Won M."/>
            <person name="Lee C.-M."/>
            <person name="Woen H.-Y."/>
            <person name="Kwon S.-W."/>
        </authorList>
    </citation>
    <scope>NUCLEOTIDE SEQUENCE [LARGE SCALE GENOMIC DNA]</scope>
    <source>
        <strain evidence="2 3">SSBR10-3</strain>
    </source>
</reference>
<protein>
    <submittedName>
        <fullName evidence="2">AbrB/MazE/SpoVT family DNA-binding domain-containing protein</fullName>
    </submittedName>
</protein>
<dbReference type="SUPFAM" id="SSF89447">
    <property type="entry name" value="AbrB/MazE/MraZ-like"/>
    <property type="match status" value="1"/>
</dbReference>